<keyword evidence="2" id="KW-0732">Signal</keyword>
<evidence type="ECO:0000313" key="3">
    <source>
        <dbReference type="EMBL" id="OAI15102.1"/>
    </source>
</evidence>
<dbReference type="RefSeq" id="WP_064030773.1">
    <property type="nucleotide sequence ID" value="NZ_LUUK01000195.1"/>
</dbReference>
<gene>
    <name evidence="3" type="ORF">A1355_11290</name>
</gene>
<feature type="signal peptide" evidence="2">
    <location>
        <begin position="1"/>
        <end position="20"/>
    </location>
</feature>
<feature type="coiled-coil region" evidence="1">
    <location>
        <begin position="96"/>
        <end position="123"/>
    </location>
</feature>
<comment type="caution">
    <text evidence="3">The sequence shown here is derived from an EMBL/GenBank/DDBJ whole genome shotgun (WGS) entry which is preliminary data.</text>
</comment>
<evidence type="ECO:0000256" key="2">
    <source>
        <dbReference type="SAM" id="SignalP"/>
    </source>
</evidence>
<dbReference type="AlphaFoldDB" id="A0A177NB49"/>
<dbReference type="STRING" id="702114.A1355_11290"/>
<dbReference type="Proteomes" id="UP000077628">
    <property type="component" value="Unassembled WGS sequence"/>
</dbReference>
<name>A0A177NB49_9GAMM</name>
<protein>
    <submittedName>
        <fullName evidence="3">Uncharacterized protein</fullName>
    </submittedName>
</protein>
<evidence type="ECO:0000313" key="4">
    <source>
        <dbReference type="Proteomes" id="UP000077628"/>
    </source>
</evidence>
<organism evidence="3 4">
    <name type="scientific">Methylomonas koyamae</name>
    <dbReference type="NCBI Taxonomy" id="702114"/>
    <lineage>
        <taxon>Bacteria</taxon>
        <taxon>Pseudomonadati</taxon>
        <taxon>Pseudomonadota</taxon>
        <taxon>Gammaproteobacteria</taxon>
        <taxon>Methylococcales</taxon>
        <taxon>Methylococcaceae</taxon>
        <taxon>Methylomonas</taxon>
    </lineage>
</organism>
<keyword evidence="1" id="KW-0175">Coiled coil</keyword>
<accession>A0A177NB49</accession>
<reference evidence="4" key="1">
    <citation type="submission" date="2016-03" db="EMBL/GenBank/DDBJ databases">
        <authorList>
            <person name="Heylen K."/>
            <person name="De Vos P."/>
            <person name="Vekeman B."/>
        </authorList>
    </citation>
    <scope>NUCLEOTIDE SEQUENCE [LARGE SCALE GENOMIC DNA]</scope>
    <source>
        <strain evidence="4">R-45383</strain>
    </source>
</reference>
<evidence type="ECO:0000256" key="1">
    <source>
        <dbReference type="SAM" id="Coils"/>
    </source>
</evidence>
<proteinExistence type="predicted"/>
<keyword evidence="4" id="KW-1185">Reference proteome</keyword>
<sequence length="147" mass="15051">MKTSIVVLSSFVLASSAAVAGTDLLEAVGKQAVQNSANAVAPDAVKGVEAAGAAVDSAKAVKAGVENAPDAAKQQVEDAAKQAVKQKIEQATPEELKQGAQLLKEKKQAVKQLKSQVEQAPNAEQAIKAGKAKAKQKAAEKALDLLQ</sequence>
<feature type="chain" id="PRO_5008068950" evidence="2">
    <location>
        <begin position="21"/>
        <end position="147"/>
    </location>
</feature>
<dbReference type="EMBL" id="LUUK01000195">
    <property type="protein sequence ID" value="OAI15102.1"/>
    <property type="molecule type" value="Genomic_DNA"/>
</dbReference>